<reference evidence="2" key="1">
    <citation type="submission" date="2022-07" db="EMBL/GenBank/DDBJ databases">
        <authorList>
            <person name="Macas J."/>
            <person name="Novak P."/>
            <person name="Neumann P."/>
        </authorList>
    </citation>
    <scope>NUCLEOTIDE SEQUENCE</scope>
</reference>
<evidence type="ECO:0000313" key="2">
    <source>
        <dbReference type="EMBL" id="CAH9109606.1"/>
    </source>
</evidence>
<keyword evidence="3" id="KW-1185">Reference proteome</keyword>
<name>A0AAV0DU52_9ASTE</name>
<comment type="caution">
    <text evidence="2">The sequence shown here is derived from an EMBL/GenBank/DDBJ whole genome shotgun (WGS) entry which is preliminary data.</text>
</comment>
<feature type="compositionally biased region" description="Basic residues" evidence="1">
    <location>
        <begin position="39"/>
        <end position="49"/>
    </location>
</feature>
<dbReference type="Proteomes" id="UP001152523">
    <property type="component" value="Unassembled WGS sequence"/>
</dbReference>
<proteinExistence type="predicted"/>
<dbReference type="AlphaFoldDB" id="A0AAV0DU52"/>
<protein>
    <submittedName>
        <fullName evidence="2">Uncharacterized protein</fullName>
    </submittedName>
</protein>
<dbReference type="EMBL" id="CAMAPF010000154">
    <property type="protein sequence ID" value="CAH9109606.1"/>
    <property type="molecule type" value="Genomic_DNA"/>
</dbReference>
<accession>A0AAV0DU52</accession>
<sequence length="58" mass="6935">MEDLWDSDTNEIICQKALLVTPDNCLPTQNLNTQKRMYKKRNQRSHLMRTRSQTRAEL</sequence>
<evidence type="ECO:0000313" key="3">
    <source>
        <dbReference type="Proteomes" id="UP001152523"/>
    </source>
</evidence>
<gene>
    <name evidence="2" type="ORF">CEPIT_LOCUS18852</name>
</gene>
<evidence type="ECO:0000256" key="1">
    <source>
        <dbReference type="SAM" id="MobiDB-lite"/>
    </source>
</evidence>
<feature type="region of interest" description="Disordered" evidence="1">
    <location>
        <begin position="39"/>
        <end position="58"/>
    </location>
</feature>
<organism evidence="2 3">
    <name type="scientific">Cuscuta epithymum</name>
    <dbReference type="NCBI Taxonomy" id="186058"/>
    <lineage>
        <taxon>Eukaryota</taxon>
        <taxon>Viridiplantae</taxon>
        <taxon>Streptophyta</taxon>
        <taxon>Embryophyta</taxon>
        <taxon>Tracheophyta</taxon>
        <taxon>Spermatophyta</taxon>
        <taxon>Magnoliopsida</taxon>
        <taxon>eudicotyledons</taxon>
        <taxon>Gunneridae</taxon>
        <taxon>Pentapetalae</taxon>
        <taxon>asterids</taxon>
        <taxon>lamiids</taxon>
        <taxon>Solanales</taxon>
        <taxon>Convolvulaceae</taxon>
        <taxon>Cuscuteae</taxon>
        <taxon>Cuscuta</taxon>
        <taxon>Cuscuta subgen. Cuscuta</taxon>
    </lineage>
</organism>